<dbReference type="InterPro" id="IPR002130">
    <property type="entry name" value="Cyclophilin-type_PPIase_dom"/>
</dbReference>
<evidence type="ECO:0000259" key="10">
    <source>
        <dbReference type="PROSITE" id="PS50072"/>
    </source>
</evidence>
<dbReference type="PANTHER" id="PTHR11071">
    <property type="entry name" value="PEPTIDYL-PROLYL CIS-TRANS ISOMERASE"/>
    <property type="match status" value="1"/>
</dbReference>
<dbReference type="PROSITE" id="PS00170">
    <property type="entry name" value="CSA_PPIASE_1"/>
    <property type="match status" value="1"/>
</dbReference>
<dbReference type="EMBL" id="JANBPY010000480">
    <property type="protein sequence ID" value="KAJ1966656.1"/>
    <property type="molecule type" value="Genomic_DNA"/>
</dbReference>
<dbReference type="PANTHER" id="PTHR11071:SF561">
    <property type="entry name" value="PEPTIDYL-PROLYL CIS-TRANS ISOMERASE D-RELATED"/>
    <property type="match status" value="1"/>
</dbReference>
<dbReference type="GO" id="GO:0042026">
    <property type="term" value="P:protein refolding"/>
    <property type="evidence" value="ECO:0007669"/>
    <property type="project" value="UniProtKB-ARBA"/>
</dbReference>
<dbReference type="InterPro" id="IPR011990">
    <property type="entry name" value="TPR-like_helical_dom_sf"/>
</dbReference>
<dbReference type="Gene3D" id="2.40.100.10">
    <property type="entry name" value="Cyclophilin-like"/>
    <property type="match status" value="1"/>
</dbReference>
<evidence type="ECO:0000256" key="1">
    <source>
        <dbReference type="ARBA" id="ARBA00000971"/>
    </source>
</evidence>
<feature type="domain" description="PPIase cyclophilin-type" evidence="10">
    <location>
        <begin position="7"/>
        <end position="172"/>
    </location>
</feature>
<dbReference type="InterPro" id="IPR019734">
    <property type="entry name" value="TPR_rpt"/>
</dbReference>
<dbReference type="FunFam" id="1.25.40.10:FF:000029">
    <property type="entry name" value="peptidyl-prolyl cis-trans isomerase D"/>
    <property type="match status" value="1"/>
</dbReference>
<keyword evidence="7" id="KW-0802">TPR repeat</keyword>
<dbReference type="GO" id="GO:0005737">
    <property type="term" value="C:cytoplasm"/>
    <property type="evidence" value="ECO:0007669"/>
    <property type="project" value="UniProtKB-SubCell"/>
</dbReference>
<dbReference type="SUPFAM" id="SSF48452">
    <property type="entry name" value="TPR-like"/>
    <property type="match status" value="1"/>
</dbReference>
<dbReference type="SMART" id="SM00028">
    <property type="entry name" value="TPR"/>
    <property type="match status" value="3"/>
</dbReference>
<evidence type="ECO:0000256" key="3">
    <source>
        <dbReference type="ARBA" id="ARBA00010898"/>
    </source>
</evidence>
<evidence type="ECO:0000313" key="12">
    <source>
        <dbReference type="Proteomes" id="UP001150925"/>
    </source>
</evidence>
<comment type="catalytic activity">
    <reaction evidence="1">
        <text>[protein]-peptidylproline (omega=180) = [protein]-peptidylproline (omega=0)</text>
        <dbReference type="Rhea" id="RHEA:16237"/>
        <dbReference type="Rhea" id="RHEA-COMP:10747"/>
        <dbReference type="Rhea" id="RHEA-COMP:10748"/>
        <dbReference type="ChEBI" id="CHEBI:83833"/>
        <dbReference type="ChEBI" id="CHEBI:83834"/>
        <dbReference type="EC" id="5.2.1.8"/>
    </reaction>
</comment>
<proteinExistence type="inferred from homology"/>
<sequence length="369" mass="40670">MPNPRVYFDISIGGEPEGRVVMELFADVVPKTAENFRALCTGEKGDSSTAGVPLCYKGSTFHRVIKNFMIQGGDFTAHNGTGGESIYGERFDDENFQMVHDRPFLLSMANAGPGTNGSQFFITTSATPHLDGKHVVFGEVTKGKNVVRAVENTKTDSNDKPVVPVVITQCGELAEGEPDGVEGDGIGGDSYPDYPDDYDGSTEAADLLKIGQEMKTIGNTLFKQGDWRLSIRKYKKALRYLGEFSVFDKETDPDGKLKPQFYSLRASCYLNSAACALKLKDPDSTIHFTTVVLEMPQDLTTMTDKCKAHFRRASAQIMAKNDDQALEDLKEANRLMPTDAAIKNELAAVTRRIQKKLDKQRQAFSKMFG</sequence>
<evidence type="ECO:0000256" key="5">
    <source>
        <dbReference type="ARBA" id="ARBA00022490"/>
    </source>
</evidence>
<protein>
    <recommendedName>
        <fullName evidence="4">peptidylprolyl isomerase</fullName>
        <ecNumber evidence="4">5.2.1.8</ecNumber>
    </recommendedName>
</protein>
<keyword evidence="8" id="KW-0697">Rotamase</keyword>
<dbReference type="PROSITE" id="PS50072">
    <property type="entry name" value="CSA_PPIASE_2"/>
    <property type="match status" value="1"/>
</dbReference>
<comment type="subcellular location">
    <subcellularLocation>
        <location evidence="2">Cytoplasm</location>
    </subcellularLocation>
</comment>
<dbReference type="PRINTS" id="PR00153">
    <property type="entry name" value="CSAPPISMRASE"/>
</dbReference>
<keyword evidence="5" id="KW-0963">Cytoplasm</keyword>
<evidence type="ECO:0000256" key="9">
    <source>
        <dbReference type="ARBA" id="ARBA00023235"/>
    </source>
</evidence>
<dbReference type="InterPro" id="IPR029000">
    <property type="entry name" value="Cyclophilin-like_dom_sf"/>
</dbReference>
<keyword evidence="9 11" id="KW-0413">Isomerase</keyword>
<dbReference type="FunFam" id="2.40.100.10:FF:000009">
    <property type="entry name" value="Peptidyl-prolyl cis-trans isomerase D"/>
    <property type="match status" value="1"/>
</dbReference>
<evidence type="ECO:0000256" key="6">
    <source>
        <dbReference type="ARBA" id="ARBA00022737"/>
    </source>
</evidence>
<dbReference type="Gene3D" id="1.25.40.10">
    <property type="entry name" value="Tetratricopeptide repeat domain"/>
    <property type="match status" value="1"/>
</dbReference>
<reference evidence="11" key="1">
    <citation type="submission" date="2022-07" db="EMBL/GenBank/DDBJ databases">
        <title>Phylogenomic reconstructions and comparative analyses of Kickxellomycotina fungi.</title>
        <authorList>
            <person name="Reynolds N.K."/>
            <person name="Stajich J.E."/>
            <person name="Barry K."/>
            <person name="Grigoriev I.V."/>
            <person name="Crous P."/>
            <person name="Smith M.E."/>
        </authorList>
    </citation>
    <scope>NUCLEOTIDE SEQUENCE</scope>
    <source>
        <strain evidence="11">RSA 1196</strain>
    </source>
</reference>
<dbReference type="GO" id="GO:0003755">
    <property type="term" value="F:peptidyl-prolyl cis-trans isomerase activity"/>
    <property type="evidence" value="ECO:0007669"/>
    <property type="project" value="UniProtKB-KW"/>
</dbReference>
<evidence type="ECO:0000313" key="11">
    <source>
        <dbReference type="EMBL" id="KAJ1966656.1"/>
    </source>
</evidence>
<comment type="similarity">
    <text evidence="3">Belongs to the cyclophilin-type PPIase family. PPIase D subfamily.</text>
</comment>
<comment type="caution">
    <text evidence="11">The sequence shown here is derived from an EMBL/GenBank/DDBJ whole genome shotgun (WGS) entry which is preliminary data.</text>
</comment>
<keyword evidence="6" id="KW-0677">Repeat</keyword>
<evidence type="ECO:0000256" key="2">
    <source>
        <dbReference type="ARBA" id="ARBA00004496"/>
    </source>
</evidence>
<dbReference type="CDD" id="cd01926">
    <property type="entry name" value="cyclophilin_ABH_like"/>
    <property type="match status" value="1"/>
</dbReference>
<dbReference type="EC" id="5.2.1.8" evidence="4"/>
<dbReference type="SUPFAM" id="SSF50891">
    <property type="entry name" value="Cyclophilin-like"/>
    <property type="match status" value="1"/>
</dbReference>
<evidence type="ECO:0000256" key="4">
    <source>
        <dbReference type="ARBA" id="ARBA00013194"/>
    </source>
</evidence>
<dbReference type="AlphaFoldDB" id="A0A9W8AQK9"/>
<organism evidence="11 12">
    <name type="scientific">Dispira parvispora</name>
    <dbReference type="NCBI Taxonomy" id="1520584"/>
    <lineage>
        <taxon>Eukaryota</taxon>
        <taxon>Fungi</taxon>
        <taxon>Fungi incertae sedis</taxon>
        <taxon>Zoopagomycota</taxon>
        <taxon>Kickxellomycotina</taxon>
        <taxon>Dimargaritomycetes</taxon>
        <taxon>Dimargaritales</taxon>
        <taxon>Dimargaritaceae</taxon>
        <taxon>Dispira</taxon>
    </lineage>
</organism>
<evidence type="ECO:0000256" key="7">
    <source>
        <dbReference type="ARBA" id="ARBA00022803"/>
    </source>
</evidence>
<accession>A0A9W8AQK9</accession>
<keyword evidence="12" id="KW-1185">Reference proteome</keyword>
<dbReference type="GO" id="GO:0016018">
    <property type="term" value="F:cyclosporin A binding"/>
    <property type="evidence" value="ECO:0007669"/>
    <property type="project" value="TreeGrafter"/>
</dbReference>
<name>A0A9W8AQK9_9FUNG</name>
<dbReference type="InterPro" id="IPR020892">
    <property type="entry name" value="Cyclophilin-type_PPIase_CS"/>
</dbReference>
<dbReference type="Proteomes" id="UP001150925">
    <property type="component" value="Unassembled WGS sequence"/>
</dbReference>
<gene>
    <name evidence="11" type="primary">CPR6</name>
    <name evidence="11" type="ORF">IWQ62_002329</name>
</gene>
<evidence type="ECO:0000256" key="8">
    <source>
        <dbReference type="ARBA" id="ARBA00023110"/>
    </source>
</evidence>
<dbReference type="Pfam" id="PF00160">
    <property type="entry name" value="Pro_isomerase"/>
    <property type="match status" value="1"/>
</dbReference>
<dbReference type="OrthoDB" id="407558at2759"/>